<reference evidence="8" key="1">
    <citation type="journal article" date="2019" name="Int. J. Syst. Evol. Microbiol.">
        <title>The Global Catalogue of Microorganisms (GCM) 10K type strain sequencing project: providing services to taxonomists for standard genome sequencing and annotation.</title>
        <authorList>
            <consortium name="The Broad Institute Genomics Platform"/>
            <consortium name="The Broad Institute Genome Sequencing Center for Infectious Disease"/>
            <person name="Wu L."/>
            <person name="Ma J."/>
        </authorList>
    </citation>
    <scope>NUCLEOTIDE SEQUENCE [LARGE SCALE GENOMIC DNA]</scope>
    <source>
        <strain evidence="8">JCM 18287</strain>
    </source>
</reference>
<sequence length="183" mass="21755">MKKRDTIDGKLVMQFQSGNKQALTHLVKRWHKTFCEKANWLVKDTDVAKDIVQDSWQVIISKINQLKDPYSFSSWASRIVYTKSLDWLKASKRKQNHLENYKYEQEVDNLETKEKESIKAQLLKTIKTLPEHQQMVIKLFYVQDYSLKEISSVLNISVGTTKSRLFHAREKLKQILKYRNYEN</sequence>
<dbReference type="SUPFAM" id="SSF88659">
    <property type="entry name" value="Sigma3 and sigma4 domains of RNA polymerase sigma factors"/>
    <property type="match status" value="1"/>
</dbReference>
<dbReference type="Pfam" id="PF08281">
    <property type="entry name" value="Sigma70_r4_2"/>
    <property type="match status" value="1"/>
</dbReference>
<gene>
    <name evidence="7" type="ORF">GCM10023315_27580</name>
</gene>
<keyword evidence="2" id="KW-0805">Transcription regulation</keyword>
<evidence type="ECO:0000313" key="8">
    <source>
        <dbReference type="Proteomes" id="UP001501692"/>
    </source>
</evidence>
<name>A0ABP9HP08_9FLAO</name>
<dbReference type="RefSeq" id="WP_345169933.1">
    <property type="nucleotide sequence ID" value="NZ_BAABJK010000009.1"/>
</dbReference>
<evidence type="ECO:0000256" key="2">
    <source>
        <dbReference type="ARBA" id="ARBA00023015"/>
    </source>
</evidence>
<organism evidence="7 8">
    <name type="scientific">Algibacter aquimarinus</name>
    <dbReference type="NCBI Taxonomy" id="1136748"/>
    <lineage>
        <taxon>Bacteria</taxon>
        <taxon>Pseudomonadati</taxon>
        <taxon>Bacteroidota</taxon>
        <taxon>Flavobacteriia</taxon>
        <taxon>Flavobacteriales</taxon>
        <taxon>Flavobacteriaceae</taxon>
        <taxon>Algibacter</taxon>
    </lineage>
</organism>
<comment type="similarity">
    <text evidence="1">Belongs to the sigma-70 factor family. ECF subfamily.</text>
</comment>
<dbReference type="CDD" id="cd06171">
    <property type="entry name" value="Sigma70_r4"/>
    <property type="match status" value="1"/>
</dbReference>
<evidence type="ECO:0000256" key="3">
    <source>
        <dbReference type="ARBA" id="ARBA00023082"/>
    </source>
</evidence>
<proteinExistence type="inferred from homology"/>
<evidence type="ECO:0000259" key="5">
    <source>
        <dbReference type="Pfam" id="PF04542"/>
    </source>
</evidence>
<keyword evidence="3" id="KW-0731">Sigma factor</keyword>
<dbReference type="PANTHER" id="PTHR43133:SF51">
    <property type="entry name" value="RNA POLYMERASE SIGMA FACTOR"/>
    <property type="match status" value="1"/>
</dbReference>
<dbReference type="Proteomes" id="UP001501692">
    <property type="component" value="Unassembled WGS sequence"/>
</dbReference>
<protein>
    <submittedName>
        <fullName evidence="7">RNA polymerase sigma factor</fullName>
    </submittedName>
</protein>
<dbReference type="Gene3D" id="1.10.1740.10">
    <property type="match status" value="1"/>
</dbReference>
<evidence type="ECO:0000256" key="4">
    <source>
        <dbReference type="ARBA" id="ARBA00023163"/>
    </source>
</evidence>
<feature type="domain" description="RNA polymerase sigma-70 region 2" evidence="5">
    <location>
        <begin position="26"/>
        <end position="93"/>
    </location>
</feature>
<evidence type="ECO:0000256" key="1">
    <source>
        <dbReference type="ARBA" id="ARBA00010641"/>
    </source>
</evidence>
<dbReference type="Gene3D" id="1.10.10.10">
    <property type="entry name" value="Winged helix-like DNA-binding domain superfamily/Winged helix DNA-binding domain"/>
    <property type="match status" value="1"/>
</dbReference>
<dbReference type="InterPro" id="IPR013325">
    <property type="entry name" value="RNA_pol_sigma_r2"/>
</dbReference>
<dbReference type="Pfam" id="PF04542">
    <property type="entry name" value="Sigma70_r2"/>
    <property type="match status" value="1"/>
</dbReference>
<accession>A0ABP9HP08</accession>
<feature type="domain" description="RNA polymerase sigma factor 70 region 4 type 2" evidence="6">
    <location>
        <begin position="121"/>
        <end position="172"/>
    </location>
</feature>
<dbReference type="InterPro" id="IPR007627">
    <property type="entry name" value="RNA_pol_sigma70_r2"/>
</dbReference>
<dbReference type="NCBIfam" id="TIGR02937">
    <property type="entry name" value="sigma70-ECF"/>
    <property type="match status" value="1"/>
</dbReference>
<keyword evidence="4" id="KW-0804">Transcription</keyword>
<dbReference type="InterPro" id="IPR013324">
    <property type="entry name" value="RNA_pol_sigma_r3/r4-like"/>
</dbReference>
<dbReference type="EMBL" id="BAABJK010000009">
    <property type="protein sequence ID" value="GAA4975386.1"/>
    <property type="molecule type" value="Genomic_DNA"/>
</dbReference>
<comment type="caution">
    <text evidence="7">The sequence shown here is derived from an EMBL/GenBank/DDBJ whole genome shotgun (WGS) entry which is preliminary data.</text>
</comment>
<evidence type="ECO:0000313" key="7">
    <source>
        <dbReference type="EMBL" id="GAA4975386.1"/>
    </source>
</evidence>
<dbReference type="InterPro" id="IPR039425">
    <property type="entry name" value="RNA_pol_sigma-70-like"/>
</dbReference>
<dbReference type="PANTHER" id="PTHR43133">
    <property type="entry name" value="RNA POLYMERASE ECF-TYPE SIGMA FACTO"/>
    <property type="match status" value="1"/>
</dbReference>
<dbReference type="InterPro" id="IPR014284">
    <property type="entry name" value="RNA_pol_sigma-70_dom"/>
</dbReference>
<keyword evidence="8" id="KW-1185">Reference proteome</keyword>
<dbReference type="InterPro" id="IPR013249">
    <property type="entry name" value="RNA_pol_sigma70_r4_t2"/>
</dbReference>
<dbReference type="SUPFAM" id="SSF88946">
    <property type="entry name" value="Sigma2 domain of RNA polymerase sigma factors"/>
    <property type="match status" value="1"/>
</dbReference>
<dbReference type="InterPro" id="IPR036388">
    <property type="entry name" value="WH-like_DNA-bd_sf"/>
</dbReference>
<evidence type="ECO:0000259" key="6">
    <source>
        <dbReference type="Pfam" id="PF08281"/>
    </source>
</evidence>